<feature type="repeat" description="ANK" evidence="3">
    <location>
        <begin position="214"/>
        <end position="246"/>
    </location>
</feature>
<feature type="repeat" description="ANK" evidence="3">
    <location>
        <begin position="449"/>
        <end position="481"/>
    </location>
</feature>
<comment type="caution">
    <text evidence="4">The sequence shown here is derived from an EMBL/GenBank/DDBJ whole genome shotgun (WGS) entry which is preliminary data.</text>
</comment>
<feature type="repeat" description="ANK" evidence="3">
    <location>
        <begin position="348"/>
        <end position="381"/>
    </location>
</feature>
<dbReference type="Pfam" id="PF00023">
    <property type="entry name" value="Ank"/>
    <property type="match status" value="1"/>
</dbReference>
<feature type="repeat" description="ANK" evidence="3">
    <location>
        <begin position="549"/>
        <end position="569"/>
    </location>
</feature>
<dbReference type="AlphaFoldDB" id="A0AAD6NG57"/>
<evidence type="ECO:0008006" key="6">
    <source>
        <dbReference type="Google" id="ProtNLM"/>
    </source>
</evidence>
<proteinExistence type="predicted"/>
<evidence type="ECO:0000256" key="2">
    <source>
        <dbReference type="ARBA" id="ARBA00023043"/>
    </source>
</evidence>
<dbReference type="InterPro" id="IPR036770">
    <property type="entry name" value="Ankyrin_rpt-contain_sf"/>
</dbReference>
<feature type="repeat" description="ANK" evidence="3">
    <location>
        <begin position="83"/>
        <end position="115"/>
    </location>
</feature>
<feature type="repeat" description="ANK" evidence="3">
    <location>
        <begin position="617"/>
        <end position="637"/>
    </location>
</feature>
<dbReference type="InterPro" id="IPR002110">
    <property type="entry name" value="Ankyrin_rpt"/>
</dbReference>
<gene>
    <name evidence="4" type="ORF">Dda_7780</name>
</gene>
<dbReference type="SUPFAM" id="SSF48403">
    <property type="entry name" value="Ankyrin repeat"/>
    <property type="match status" value="2"/>
</dbReference>
<accession>A0AAD6NG57</accession>
<feature type="repeat" description="ANK" evidence="3">
    <location>
        <begin position="514"/>
        <end position="548"/>
    </location>
</feature>
<feature type="repeat" description="ANK" evidence="3">
    <location>
        <begin position="382"/>
        <end position="414"/>
    </location>
</feature>
<organism evidence="4 5">
    <name type="scientific">Drechslerella dactyloides</name>
    <name type="common">Nematode-trapping fungus</name>
    <name type="synonym">Arthrobotrys dactyloides</name>
    <dbReference type="NCBI Taxonomy" id="74499"/>
    <lineage>
        <taxon>Eukaryota</taxon>
        <taxon>Fungi</taxon>
        <taxon>Dikarya</taxon>
        <taxon>Ascomycota</taxon>
        <taxon>Pezizomycotina</taxon>
        <taxon>Orbiliomycetes</taxon>
        <taxon>Orbiliales</taxon>
        <taxon>Orbiliaceae</taxon>
        <taxon>Drechslerella</taxon>
    </lineage>
</organism>
<evidence type="ECO:0000256" key="3">
    <source>
        <dbReference type="PROSITE-ProRule" id="PRU00023"/>
    </source>
</evidence>
<dbReference type="PROSITE" id="PS50297">
    <property type="entry name" value="ANK_REP_REGION"/>
    <property type="match status" value="8"/>
</dbReference>
<keyword evidence="2 3" id="KW-0040">ANK repeat</keyword>
<feature type="repeat" description="ANK" evidence="3">
    <location>
        <begin position="180"/>
        <end position="212"/>
    </location>
</feature>
<dbReference type="PANTHER" id="PTHR24198:SF165">
    <property type="entry name" value="ANKYRIN REPEAT-CONTAINING PROTEIN-RELATED"/>
    <property type="match status" value="1"/>
</dbReference>
<feature type="repeat" description="ANK" evidence="3">
    <location>
        <begin position="584"/>
        <end position="616"/>
    </location>
</feature>
<evidence type="ECO:0000313" key="4">
    <source>
        <dbReference type="EMBL" id="KAJ6256897.1"/>
    </source>
</evidence>
<dbReference type="PANTHER" id="PTHR24198">
    <property type="entry name" value="ANKYRIN REPEAT AND PROTEIN KINASE DOMAIN-CONTAINING PROTEIN"/>
    <property type="match status" value="1"/>
</dbReference>
<dbReference type="Proteomes" id="UP001221413">
    <property type="component" value="Unassembled WGS sequence"/>
</dbReference>
<sequence length="691" mass="74503">MGRRDDKIDEQDQYGRTALHKAVLSGRADRIAAVLQSRPRPNKNLQDFKKQSALHLAASQGNHEAVHLLLQPFQANTNLTDQNLQTPLHYAARDGHIGIVKQLLKRGANPNATDKYRQTPLHIAAGCGKAVTGKLLLKKAKSGLASQIQAHLGPVAHDRFHEIASELLAKGATIDALDGDRRTPLHLAAAIGCDKVVGLLLSKDLESKDSKDKFGQPPLYYAALRGHKLATELLRQAGANTEMMNGDGQTLLYQFASIGDENAVMLLLSGKNKANVDAQDIDLNPPIYAAAKGNHAFVMQILDGNGADKTARNEAGETVLHRLAREGCQHGVDLLLKFAADREALDGMHQTPLYLAARSDRKEVVRRLLMEERAVLDARDDTGGTLLHRAAREGHLEAVDLLAGEGANLELVDDEGKTPLYIAAELNHKDIAKLLYSKYGAKALIGPDEGRLILHRTVSENNRNAIRLLLAVGVGRNAQDRNGQTALHTAPNNARNAVAALLAYETSLNIADNIGQTPLHVFAARGDDALPLIDLLLNHRANTVTKDINGQTPLHAAAKAGAKTVARLLQDPVVKAELNTADNSGKTPLHEAAQHGKQDVARLLCENGAAIDIQDHEGQTPLHIAAKCGRTDIIRLFRDLPSWDAAKTVTNENGEMPLHLVCLSGNNAAVGVFLDNNLESPVSLIALLLLS</sequence>
<evidence type="ECO:0000256" key="1">
    <source>
        <dbReference type="ARBA" id="ARBA00022737"/>
    </source>
</evidence>
<keyword evidence="5" id="KW-1185">Reference proteome</keyword>
<feature type="repeat" description="ANK" evidence="3">
    <location>
        <begin position="49"/>
        <end position="71"/>
    </location>
</feature>
<dbReference type="PRINTS" id="PR01415">
    <property type="entry name" value="ANKYRIN"/>
</dbReference>
<keyword evidence="1" id="KW-0677">Repeat</keyword>
<evidence type="ECO:0000313" key="5">
    <source>
        <dbReference type="Proteomes" id="UP001221413"/>
    </source>
</evidence>
<name>A0AAD6NG57_DREDA</name>
<protein>
    <recommendedName>
        <fullName evidence="6">Ankyrin</fullName>
    </recommendedName>
</protein>
<dbReference type="EMBL" id="JAQGDS010000011">
    <property type="protein sequence ID" value="KAJ6256897.1"/>
    <property type="molecule type" value="Genomic_DNA"/>
</dbReference>
<feature type="repeat" description="ANK" evidence="3">
    <location>
        <begin position="415"/>
        <end position="438"/>
    </location>
</feature>
<dbReference type="PROSITE" id="PS50088">
    <property type="entry name" value="ANK_REPEAT"/>
    <property type="match status" value="12"/>
</dbReference>
<dbReference type="Pfam" id="PF12796">
    <property type="entry name" value="Ank_2"/>
    <property type="match status" value="6"/>
</dbReference>
<dbReference type="SMART" id="SM00248">
    <property type="entry name" value="ANK"/>
    <property type="match status" value="19"/>
</dbReference>
<reference evidence="4" key="1">
    <citation type="submission" date="2023-01" db="EMBL/GenBank/DDBJ databases">
        <title>The chitinases involved in constricting ring structure development in the nematode-trapping fungus Drechslerella dactyloides.</title>
        <authorList>
            <person name="Wang R."/>
            <person name="Zhang L."/>
            <person name="Tang P."/>
            <person name="Li S."/>
            <person name="Liang L."/>
        </authorList>
    </citation>
    <scope>NUCLEOTIDE SEQUENCE</scope>
    <source>
        <strain evidence="4">YMF1.00031</strain>
    </source>
</reference>
<dbReference type="Gene3D" id="1.25.40.20">
    <property type="entry name" value="Ankyrin repeat-containing domain"/>
    <property type="match status" value="6"/>
</dbReference>